<dbReference type="SUPFAM" id="SSF52540">
    <property type="entry name" value="P-loop containing nucleoside triphosphate hydrolases"/>
    <property type="match status" value="2"/>
</dbReference>
<reference evidence="4" key="1">
    <citation type="submission" date="2018-04" db="EMBL/GenBank/DDBJ databases">
        <title>Whole genome sequencing of Hypsizygus marmoreus.</title>
        <authorList>
            <person name="Choi I.-G."/>
            <person name="Min B."/>
            <person name="Kim J.-G."/>
            <person name="Kim S."/>
            <person name="Oh Y.-L."/>
            <person name="Kong W.-S."/>
            <person name="Park H."/>
            <person name="Jeong J."/>
            <person name="Song E.-S."/>
        </authorList>
    </citation>
    <scope>NUCLEOTIDE SEQUENCE [LARGE SCALE GENOMIC DNA]</scope>
    <source>
        <strain evidence="4">51987-8</strain>
    </source>
</reference>
<comment type="cofactor">
    <cofactor evidence="1">
        <name>Mg(2+)</name>
        <dbReference type="ChEBI" id="CHEBI:18420"/>
    </cofactor>
</comment>
<dbReference type="GO" id="GO:0043139">
    <property type="term" value="F:5'-3' DNA helicase activity"/>
    <property type="evidence" value="ECO:0007669"/>
    <property type="project" value="UniProtKB-EC"/>
</dbReference>
<keyword evidence="1" id="KW-0378">Hydrolase</keyword>
<keyword evidence="1" id="KW-0067">ATP-binding</keyword>
<dbReference type="Proteomes" id="UP000076154">
    <property type="component" value="Unassembled WGS sequence"/>
</dbReference>
<dbReference type="GO" id="GO:0016887">
    <property type="term" value="F:ATP hydrolysis activity"/>
    <property type="evidence" value="ECO:0007669"/>
    <property type="project" value="RHEA"/>
</dbReference>
<dbReference type="GO" id="GO:0006310">
    <property type="term" value="P:DNA recombination"/>
    <property type="evidence" value="ECO:0007669"/>
    <property type="project" value="UniProtKB-KW"/>
</dbReference>
<dbReference type="InterPro" id="IPR027417">
    <property type="entry name" value="P-loop_NTPase"/>
</dbReference>
<keyword evidence="5" id="KW-1185">Reference proteome</keyword>
<organism evidence="4 5">
    <name type="scientific">Hypsizygus marmoreus</name>
    <name type="common">White beech mushroom</name>
    <name type="synonym">Agaricus marmoreus</name>
    <dbReference type="NCBI Taxonomy" id="39966"/>
    <lineage>
        <taxon>Eukaryota</taxon>
        <taxon>Fungi</taxon>
        <taxon>Dikarya</taxon>
        <taxon>Basidiomycota</taxon>
        <taxon>Agaricomycotina</taxon>
        <taxon>Agaricomycetes</taxon>
        <taxon>Agaricomycetidae</taxon>
        <taxon>Agaricales</taxon>
        <taxon>Tricholomatineae</taxon>
        <taxon>Lyophyllaceae</taxon>
        <taxon>Hypsizygus</taxon>
    </lineage>
</organism>
<dbReference type="InterPro" id="IPR038765">
    <property type="entry name" value="Papain-like_cys_pep_sf"/>
</dbReference>
<dbReference type="InParanoid" id="A0A369JXQ2"/>
<proteinExistence type="inferred from homology"/>
<dbReference type="InterPro" id="IPR010285">
    <property type="entry name" value="DNA_helicase_pif1-like_DEAD"/>
</dbReference>
<comment type="catalytic activity">
    <reaction evidence="1">
        <text>ATP + H2O = ADP + phosphate + H(+)</text>
        <dbReference type="Rhea" id="RHEA:13065"/>
        <dbReference type="ChEBI" id="CHEBI:15377"/>
        <dbReference type="ChEBI" id="CHEBI:15378"/>
        <dbReference type="ChEBI" id="CHEBI:30616"/>
        <dbReference type="ChEBI" id="CHEBI:43474"/>
        <dbReference type="ChEBI" id="CHEBI:456216"/>
        <dbReference type="EC" id="5.6.2.3"/>
    </reaction>
</comment>
<dbReference type="EMBL" id="LUEZ02000044">
    <property type="protein sequence ID" value="RDB24423.1"/>
    <property type="molecule type" value="Genomic_DNA"/>
</dbReference>
<dbReference type="STRING" id="39966.A0A369JXQ2"/>
<name>A0A369JXQ2_HYPMA</name>
<dbReference type="PANTHER" id="PTHR47642:SF5">
    <property type="entry name" value="ATP-DEPENDENT DNA HELICASE"/>
    <property type="match status" value="1"/>
</dbReference>
<keyword evidence="1" id="KW-0233">DNA recombination</keyword>
<dbReference type="Pfam" id="PF05970">
    <property type="entry name" value="PIF1"/>
    <property type="match status" value="1"/>
</dbReference>
<dbReference type="SUPFAM" id="SSF54001">
    <property type="entry name" value="Cysteine proteinases"/>
    <property type="match status" value="1"/>
</dbReference>
<dbReference type="GO" id="GO:0006281">
    <property type="term" value="P:DNA repair"/>
    <property type="evidence" value="ECO:0007669"/>
    <property type="project" value="UniProtKB-KW"/>
</dbReference>
<dbReference type="Gene3D" id="3.90.70.10">
    <property type="entry name" value="Cysteine proteinases"/>
    <property type="match status" value="1"/>
</dbReference>
<comment type="similarity">
    <text evidence="1">Belongs to the helicase family.</text>
</comment>
<feature type="region of interest" description="Disordered" evidence="2">
    <location>
        <begin position="1"/>
        <end position="31"/>
    </location>
</feature>
<dbReference type="Gene3D" id="3.40.50.300">
    <property type="entry name" value="P-loop containing nucleotide triphosphate hydrolases"/>
    <property type="match status" value="1"/>
</dbReference>
<evidence type="ECO:0000256" key="1">
    <source>
        <dbReference type="RuleBase" id="RU363044"/>
    </source>
</evidence>
<dbReference type="GO" id="GO:0000723">
    <property type="term" value="P:telomere maintenance"/>
    <property type="evidence" value="ECO:0007669"/>
    <property type="project" value="InterPro"/>
</dbReference>
<feature type="domain" description="DNA helicase Pif1-like DEAD-box helicase" evidence="3">
    <location>
        <begin position="97"/>
        <end position="303"/>
    </location>
</feature>
<dbReference type="EC" id="5.6.2.3" evidence="1"/>
<keyword evidence="1 4" id="KW-0347">Helicase</keyword>
<dbReference type="AlphaFoldDB" id="A0A369JXQ2"/>
<comment type="caution">
    <text evidence="4">The sequence shown here is derived from an EMBL/GenBank/DDBJ whole genome shotgun (WGS) entry which is preliminary data.</text>
</comment>
<dbReference type="PANTHER" id="PTHR47642">
    <property type="entry name" value="ATP-DEPENDENT DNA HELICASE"/>
    <property type="match status" value="1"/>
</dbReference>
<evidence type="ECO:0000256" key="2">
    <source>
        <dbReference type="SAM" id="MobiDB-lite"/>
    </source>
</evidence>
<protein>
    <recommendedName>
        <fullName evidence="1">ATP-dependent DNA helicase</fullName>
        <ecNumber evidence="1">5.6.2.3</ecNumber>
    </recommendedName>
</protein>
<dbReference type="InterPro" id="IPR051055">
    <property type="entry name" value="PIF1_helicase"/>
</dbReference>
<sequence>MTNEGWQKPQPDMLPEDLDLNPDPPHVDQTGSEWKATVMKVRSDILEQRERNLPQTVNSAGHAKSNVVEVVDKSYLERKCQTAEWTSTINNIISEFQLNNEQERAFRIVANHAINPNSDQLKMYIGGMGGTGKTQVLKALMAYFEARKESHRFVVVAPTGTAASLLGGSTYHFMFGISDMNESIDYQSAQVKSRLTGVDYVFLDEVSMLSCRDLYRISSQLAQILGYAEIPFGGMNMIFAGDFAQLPPALGQEGASLYSRTVGTRGVNLHDQQAAIGKALWHQVTTVVILRQNMRQKLQTTDDAKLRLALENMRYKSCTPEDLIYLRSRISSNALGRSSITDKEFRHVSVITALNVDKDSINLMGSLRFAEESGQSLTHFFSDDLVTPPEDDENRKQRKAAGNKVLVRKKMVSNDVQKALWDAPHSANTKIIPGTLSLCIGLPVMIRQNAATELCMTRGQEGFVHSWQSATGGRGQRILDTLFVQLSNPPRPVHLPGLPANVVPLTKTTVATVCSLPDDSTLNVSRTQIEVLPNFAMTDYASQGKTRIFNVVHLNNSRSHQAIYTALSRSASASGTLILQGFDAKKVVGGASGALRQEFRELELLDNVTRLRYQGKLPKSVHDADRRNTLIDSFRSCKGLKYMPPSLHSALRWNTSDPFLDWVVKDVEWQVITKANAKYMPPANNNFIPAKGTIPSSQVGLPAANLPLADDSKKRKRKAGKDLAKDDHLTEDMPKLKKIKTVHWSADTDVQGNLSERPIGVVWQNNSCAYDATITILHSIWCQDPETLSPILSEFNPEFLGPLVTGFAASMELEPIRLDNARNDLQQALLAKCPRTFPLGRYISVHAIFDYLFTSSEVLSTSARYCSRGHTVSRREETTKACHLVVLCTPNTALQQYIQNYRVESSATCRVCKRHLIRIHTFVNAPPVLAFDLSRVHPSFSSQLTVPVSSPSGPSNIKYRLAGIVYYGGQHFVCRVITPSGSVWKHDGIMSGASTELEGSIGDVHLTYLGTRDPVIAVYVRES</sequence>
<evidence type="ECO:0000313" key="5">
    <source>
        <dbReference type="Proteomes" id="UP000076154"/>
    </source>
</evidence>
<keyword evidence="1" id="KW-0547">Nucleotide-binding</keyword>
<dbReference type="GO" id="GO:0005524">
    <property type="term" value="F:ATP binding"/>
    <property type="evidence" value="ECO:0007669"/>
    <property type="project" value="UniProtKB-KW"/>
</dbReference>
<accession>A0A369JXQ2</accession>
<evidence type="ECO:0000259" key="3">
    <source>
        <dbReference type="Pfam" id="PF05970"/>
    </source>
</evidence>
<keyword evidence="1" id="KW-0234">DNA repair</keyword>
<gene>
    <name evidence="4" type="primary">PIF1_1</name>
    <name evidence="4" type="ORF">Hypma_008387</name>
</gene>
<keyword evidence="1" id="KW-0227">DNA damage</keyword>
<dbReference type="OrthoDB" id="3247165at2759"/>
<evidence type="ECO:0000313" key="4">
    <source>
        <dbReference type="EMBL" id="RDB24423.1"/>
    </source>
</evidence>